<keyword evidence="1" id="KW-0472">Membrane</keyword>
<protein>
    <submittedName>
        <fullName evidence="4">Ovule protein</fullName>
    </submittedName>
</protein>
<evidence type="ECO:0000313" key="2">
    <source>
        <dbReference type="EMBL" id="VDO39176.1"/>
    </source>
</evidence>
<accession>A0A0R3R0D8</accession>
<dbReference type="WBParaSite" id="BTMF_0001346901-mRNA-1">
    <property type="protein sequence ID" value="BTMF_0001346901-mRNA-1"/>
    <property type="gene ID" value="BTMF_0001346901"/>
</dbReference>
<dbReference type="EMBL" id="UZAG01018347">
    <property type="protein sequence ID" value="VDO39176.1"/>
    <property type="molecule type" value="Genomic_DNA"/>
</dbReference>
<dbReference type="AlphaFoldDB" id="A0A0R3R0D8"/>
<sequence length="82" mass="9578">MTSKGKEIYNTIKRSLGSQLLVHRIIRTEFDILVVLHLNGYIHLVCLLVCTIPLKTSRNYLSFKSFSFENVPEDVLLLQMYY</sequence>
<feature type="transmembrane region" description="Helical" evidence="1">
    <location>
        <begin position="32"/>
        <end position="54"/>
    </location>
</feature>
<organism evidence="4">
    <name type="scientific">Brugia timori</name>
    <dbReference type="NCBI Taxonomy" id="42155"/>
    <lineage>
        <taxon>Eukaryota</taxon>
        <taxon>Metazoa</taxon>
        <taxon>Ecdysozoa</taxon>
        <taxon>Nematoda</taxon>
        <taxon>Chromadorea</taxon>
        <taxon>Rhabditida</taxon>
        <taxon>Spirurina</taxon>
        <taxon>Spiruromorpha</taxon>
        <taxon>Filarioidea</taxon>
        <taxon>Onchocercidae</taxon>
        <taxon>Brugia</taxon>
    </lineage>
</organism>
<reference evidence="4" key="1">
    <citation type="submission" date="2017-02" db="UniProtKB">
        <authorList>
            <consortium name="WormBaseParasite"/>
        </authorList>
    </citation>
    <scope>IDENTIFICATION</scope>
</reference>
<reference evidence="2 3" key="2">
    <citation type="submission" date="2018-11" db="EMBL/GenBank/DDBJ databases">
        <authorList>
            <consortium name="Pathogen Informatics"/>
        </authorList>
    </citation>
    <scope>NUCLEOTIDE SEQUENCE [LARGE SCALE GENOMIC DNA]</scope>
</reference>
<gene>
    <name evidence="2" type="ORF">BTMF_LOCUS11476</name>
</gene>
<dbReference type="Proteomes" id="UP000280834">
    <property type="component" value="Unassembled WGS sequence"/>
</dbReference>
<keyword evidence="1" id="KW-1133">Transmembrane helix</keyword>
<keyword evidence="3" id="KW-1185">Reference proteome</keyword>
<evidence type="ECO:0000313" key="4">
    <source>
        <dbReference type="WBParaSite" id="BTMF_0001346901-mRNA-1"/>
    </source>
</evidence>
<keyword evidence="1" id="KW-0812">Transmembrane</keyword>
<evidence type="ECO:0000256" key="1">
    <source>
        <dbReference type="SAM" id="Phobius"/>
    </source>
</evidence>
<name>A0A0R3R0D8_9BILA</name>
<proteinExistence type="predicted"/>
<evidence type="ECO:0000313" key="3">
    <source>
        <dbReference type="Proteomes" id="UP000280834"/>
    </source>
</evidence>